<feature type="transmembrane region" description="Helical" evidence="7">
    <location>
        <begin position="246"/>
        <end position="264"/>
    </location>
</feature>
<keyword evidence="5 7" id="KW-1133">Transmembrane helix</keyword>
<proteinExistence type="predicted"/>
<evidence type="ECO:0000313" key="10">
    <source>
        <dbReference type="EMBL" id="CAB4816112.1"/>
    </source>
</evidence>
<feature type="transmembrane region" description="Helical" evidence="7">
    <location>
        <begin position="294"/>
        <end position="314"/>
    </location>
</feature>
<evidence type="ECO:0000256" key="3">
    <source>
        <dbReference type="ARBA" id="ARBA00022679"/>
    </source>
</evidence>
<dbReference type="EMBL" id="CAFABC010000003">
    <property type="protein sequence ID" value="CAB4816112.1"/>
    <property type="molecule type" value="Genomic_DNA"/>
</dbReference>
<feature type="transmembrane region" description="Helical" evidence="7">
    <location>
        <begin position="213"/>
        <end position="234"/>
    </location>
</feature>
<feature type="transmembrane region" description="Helical" evidence="7">
    <location>
        <begin position="189"/>
        <end position="206"/>
    </location>
</feature>
<gene>
    <name evidence="9" type="ORF">UFOPK2731_00290</name>
    <name evidence="10" type="ORF">UFOPK3161_00214</name>
    <name evidence="8" type="ORF">UFOPK3962_00346</name>
    <name evidence="11" type="ORF">UFOPK4427_00162</name>
</gene>
<dbReference type="PANTHER" id="PTHR22926:SF3">
    <property type="entry name" value="UNDECAPRENYL-PHOSPHATE ALPHA-N-ACETYLGLUCOSAMINYL 1-PHOSPHATE TRANSFERASE"/>
    <property type="match status" value="1"/>
</dbReference>
<dbReference type="EMBL" id="CAEZYO010000005">
    <property type="protein sequence ID" value="CAB4723151.1"/>
    <property type="molecule type" value="Genomic_DNA"/>
</dbReference>
<feature type="transmembrane region" description="Helical" evidence="7">
    <location>
        <begin position="111"/>
        <end position="130"/>
    </location>
</feature>
<feature type="transmembrane region" description="Helical" evidence="7">
    <location>
        <begin position="50"/>
        <end position="70"/>
    </location>
</feature>
<keyword evidence="3" id="KW-0808">Transferase</keyword>
<reference evidence="11" key="1">
    <citation type="submission" date="2020-05" db="EMBL/GenBank/DDBJ databases">
        <authorList>
            <person name="Chiriac C."/>
            <person name="Salcher M."/>
            <person name="Ghai R."/>
            <person name="Kavagutti S V."/>
        </authorList>
    </citation>
    <scope>NUCLEOTIDE SEQUENCE</scope>
</reference>
<organism evidence="11">
    <name type="scientific">freshwater metagenome</name>
    <dbReference type="NCBI Taxonomy" id="449393"/>
    <lineage>
        <taxon>unclassified sequences</taxon>
        <taxon>metagenomes</taxon>
        <taxon>ecological metagenomes</taxon>
    </lineage>
</organism>
<sequence length="346" mass="36990">MSISAVEYILLGIAAFALSGLLTWPVRALAIKLGAMDLPNLERKTQKEPVPYLGGVSIALTITVISYASVLYSDNTETTFPLNSYALLPAVLLGIMGLIDDLRGLPPLPRLFFQSAVGSVVALFLISQNIVGSPVGNRALDLIINIVWIVGICNSINFFDNLDGGAAGTVAISTLGIAAIAIMQKQELVSALAVVTAGATFGFLLWNKSPAKIYMGDAGALFLGIIVSVLTIRLNPAIMPKWNSVALLPILLAVPILDTCIAVFSRISRGISPLTGGKDHLSHRLMRKGFSKRGTAYCLWGMQASFVVLALVVYKWTSPLGTPVIALASAYWIAAFIWFWRIPSSD</sequence>
<evidence type="ECO:0000256" key="6">
    <source>
        <dbReference type="ARBA" id="ARBA00023136"/>
    </source>
</evidence>
<evidence type="ECO:0000256" key="4">
    <source>
        <dbReference type="ARBA" id="ARBA00022692"/>
    </source>
</evidence>
<name>A0A6J7VYG9_9ZZZZ</name>
<dbReference type="GO" id="GO:0071555">
    <property type="term" value="P:cell wall organization"/>
    <property type="evidence" value="ECO:0007669"/>
    <property type="project" value="TreeGrafter"/>
</dbReference>
<dbReference type="AlphaFoldDB" id="A0A6J7VYG9"/>
<dbReference type="EMBL" id="CAESAH010000005">
    <property type="protein sequence ID" value="CAB4332854.1"/>
    <property type="molecule type" value="Genomic_DNA"/>
</dbReference>
<comment type="subcellular location">
    <subcellularLocation>
        <location evidence="1">Cell membrane</location>
        <topology evidence="1">Multi-pass membrane protein</topology>
    </subcellularLocation>
</comment>
<accession>A0A6J7VYG9</accession>
<dbReference type="GO" id="GO:0005886">
    <property type="term" value="C:plasma membrane"/>
    <property type="evidence" value="ECO:0007669"/>
    <property type="project" value="UniProtKB-SubCell"/>
</dbReference>
<dbReference type="CDD" id="cd06853">
    <property type="entry name" value="GT_WecA_like"/>
    <property type="match status" value="1"/>
</dbReference>
<feature type="transmembrane region" description="Helical" evidence="7">
    <location>
        <begin position="6"/>
        <end position="29"/>
    </location>
</feature>
<feature type="transmembrane region" description="Helical" evidence="7">
    <location>
        <begin position="166"/>
        <end position="183"/>
    </location>
</feature>
<dbReference type="Pfam" id="PF00953">
    <property type="entry name" value="Glycos_transf_4"/>
    <property type="match status" value="1"/>
</dbReference>
<evidence type="ECO:0000256" key="2">
    <source>
        <dbReference type="ARBA" id="ARBA00022475"/>
    </source>
</evidence>
<dbReference type="GO" id="GO:0009103">
    <property type="term" value="P:lipopolysaccharide biosynthetic process"/>
    <property type="evidence" value="ECO:0007669"/>
    <property type="project" value="TreeGrafter"/>
</dbReference>
<evidence type="ECO:0000313" key="8">
    <source>
        <dbReference type="EMBL" id="CAB4332854.1"/>
    </source>
</evidence>
<feature type="transmembrane region" description="Helical" evidence="7">
    <location>
        <begin position="320"/>
        <end position="340"/>
    </location>
</feature>
<evidence type="ECO:0000313" key="9">
    <source>
        <dbReference type="EMBL" id="CAB4723151.1"/>
    </source>
</evidence>
<evidence type="ECO:0000313" key="11">
    <source>
        <dbReference type="EMBL" id="CAB5135670.1"/>
    </source>
</evidence>
<dbReference type="GO" id="GO:0016780">
    <property type="term" value="F:phosphotransferase activity, for other substituted phosphate groups"/>
    <property type="evidence" value="ECO:0007669"/>
    <property type="project" value="InterPro"/>
</dbReference>
<dbReference type="EMBL" id="CAFBRY010000002">
    <property type="protein sequence ID" value="CAB5135670.1"/>
    <property type="molecule type" value="Genomic_DNA"/>
</dbReference>
<feature type="transmembrane region" description="Helical" evidence="7">
    <location>
        <begin position="82"/>
        <end position="99"/>
    </location>
</feature>
<keyword evidence="6 7" id="KW-0472">Membrane</keyword>
<evidence type="ECO:0000256" key="1">
    <source>
        <dbReference type="ARBA" id="ARBA00004651"/>
    </source>
</evidence>
<dbReference type="PANTHER" id="PTHR22926">
    <property type="entry name" value="PHOSPHO-N-ACETYLMURAMOYL-PENTAPEPTIDE-TRANSFERASE"/>
    <property type="match status" value="1"/>
</dbReference>
<feature type="transmembrane region" description="Helical" evidence="7">
    <location>
        <begin position="142"/>
        <end position="159"/>
    </location>
</feature>
<evidence type="ECO:0000256" key="7">
    <source>
        <dbReference type="SAM" id="Phobius"/>
    </source>
</evidence>
<keyword evidence="4 7" id="KW-0812">Transmembrane</keyword>
<evidence type="ECO:0000256" key="5">
    <source>
        <dbReference type="ARBA" id="ARBA00022989"/>
    </source>
</evidence>
<dbReference type="InterPro" id="IPR000715">
    <property type="entry name" value="Glycosyl_transferase_4"/>
</dbReference>
<dbReference type="GO" id="GO:0044038">
    <property type="term" value="P:cell wall macromolecule biosynthetic process"/>
    <property type="evidence" value="ECO:0007669"/>
    <property type="project" value="TreeGrafter"/>
</dbReference>
<keyword evidence="2" id="KW-1003">Cell membrane</keyword>
<protein>
    <submittedName>
        <fullName evidence="11">Unannotated protein</fullName>
    </submittedName>
</protein>